<dbReference type="PANTHER" id="PTHR11778">
    <property type="entry name" value="SERYL-TRNA SYNTHETASE"/>
    <property type="match status" value="1"/>
</dbReference>
<dbReference type="Gene3D" id="1.10.287.40">
    <property type="entry name" value="Serine-tRNA synthetase, tRNA binding domain"/>
    <property type="match status" value="1"/>
</dbReference>
<dbReference type="Gene3D" id="3.30.930.10">
    <property type="entry name" value="Bira Bifunctional Protein, Domain 2"/>
    <property type="match status" value="1"/>
</dbReference>
<organism evidence="11 12">
    <name type="scientific">Marine Group III euryarchaeote CG-Bathy1</name>
    <dbReference type="NCBI Taxonomy" id="1889001"/>
    <lineage>
        <taxon>Archaea</taxon>
        <taxon>Methanobacteriati</taxon>
        <taxon>Thermoplasmatota</taxon>
        <taxon>Thermoplasmata</taxon>
        <taxon>Candidatus Thermoprofundales</taxon>
    </lineage>
</organism>
<keyword evidence="6" id="KW-0030">Aminoacyl-tRNA synthetase</keyword>
<keyword evidence="2 11" id="KW-0436">Ligase</keyword>
<dbReference type="InterPro" id="IPR045864">
    <property type="entry name" value="aa-tRNA-synth_II/BPL/LPL"/>
</dbReference>
<dbReference type="Pfam" id="PF00587">
    <property type="entry name" value="tRNA-synt_2b"/>
    <property type="match status" value="1"/>
</dbReference>
<dbReference type="SUPFAM" id="SSF55681">
    <property type="entry name" value="Class II aaRS and biotin synthetases"/>
    <property type="match status" value="1"/>
</dbReference>
<accession>A0A1J5TAT4</accession>
<dbReference type="SUPFAM" id="SSF46589">
    <property type="entry name" value="tRNA-binding arm"/>
    <property type="match status" value="1"/>
</dbReference>
<protein>
    <recommendedName>
        <fullName evidence="1 7">Serine--tRNA ligase</fullName>
        <ecNumber evidence="1 7">6.1.1.11</ecNumber>
    </recommendedName>
</protein>
<dbReference type="AlphaFoldDB" id="A0A1J5TAT4"/>
<dbReference type="PROSITE" id="PS50862">
    <property type="entry name" value="AA_TRNA_LIGASE_II"/>
    <property type="match status" value="1"/>
</dbReference>
<comment type="caution">
    <text evidence="11">The sequence shown here is derived from an EMBL/GenBank/DDBJ whole genome shotgun (WGS) entry which is preliminary data.</text>
</comment>
<evidence type="ECO:0000256" key="6">
    <source>
        <dbReference type="ARBA" id="ARBA00023146"/>
    </source>
</evidence>
<dbReference type="Pfam" id="PF02403">
    <property type="entry name" value="Seryl_tRNA_N"/>
    <property type="match status" value="1"/>
</dbReference>
<evidence type="ECO:0000256" key="3">
    <source>
        <dbReference type="ARBA" id="ARBA00022741"/>
    </source>
</evidence>
<evidence type="ECO:0000313" key="11">
    <source>
        <dbReference type="EMBL" id="OIR17994.1"/>
    </source>
</evidence>
<evidence type="ECO:0000256" key="4">
    <source>
        <dbReference type="ARBA" id="ARBA00022840"/>
    </source>
</evidence>
<dbReference type="InterPro" id="IPR015866">
    <property type="entry name" value="Ser-tRNA-synth_1_N"/>
</dbReference>
<dbReference type="InterPro" id="IPR002314">
    <property type="entry name" value="aa-tRNA-synt_IIb"/>
</dbReference>
<feature type="binding site" evidence="9">
    <location>
        <begin position="277"/>
        <end position="280"/>
    </location>
    <ligand>
        <name>ATP</name>
        <dbReference type="ChEBI" id="CHEBI:30616"/>
    </ligand>
</feature>
<feature type="binding site" evidence="9">
    <location>
        <begin position="348"/>
        <end position="351"/>
    </location>
    <ligand>
        <name>ATP</name>
        <dbReference type="ChEBI" id="CHEBI:30616"/>
    </ligand>
</feature>
<dbReference type="InterPro" id="IPR033729">
    <property type="entry name" value="SerRS_core"/>
</dbReference>
<dbReference type="CDD" id="cd00770">
    <property type="entry name" value="SerRS_core"/>
    <property type="match status" value="1"/>
</dbReference>
<dbReference type="InterPro" id="IPR006195">
    <property type="entry name" value="aa-tRNA-synth_II"/>
</dbReference>
<keyword evidence="3" id="KW-0547">Nucleotide-binding</keyword>
<evidence type="ECO:0000256" key="2">
    <source>
        <dbReference type="ARBA" id="ARBA00022598"/>
    </source>
</evidence>
<feature type="binding site" evidence="8">
    <location>
        <position position="284"/>
    </location>
    <ligand>
        <name>L-serine</name>
        <dbReference type="ChEBI" id="CHEBI:33384"/>
    </ligand>
</feature>
<feature type="site" description="Important for serine binding" evidence="8">
    <location>
        <position position="382"/>
    </location>
</feature>
<evidence type="ECO:0000259" key="10">
    <source>
        <dbReference type="PROSITE" id="PS50862"/>
    </source>
</evidence>
<name>A0A1J5TAT4_9ARCH</name>
<dbReference type="InterPro" id="IPR042103">
    <property type="entry name" value="SerRS_1_N_sf"/>
</dbReference>
<dbReference type="EC" id="6.1.1.11" evidence="1 7"/>
<dbReference type="GO" id="GO:0006434">
    <property type="term" value="P:seryl-tRNA aminoacylation"/>
    <property type="evidence" value="ECO:0007669"/>
    <property type="project" value="UniProtKB-UniRule"/>
</dbReference>
<evidence type="ECO:0000256" key="1">
    <source>
        <dbReference type="ARBA" id="ARBA00012840"/>
    </source>
</evidence>
<keyword evidence="5" id="KW-0648">Protein biosynthesis</keyword>
<dbReference type="InterPro" id="IPR002317">
    <property type="entry name" value="Ser-tRNA-ligase_type_1"/>
</dbReference>
<feature type="binding site" evidence="9">
    <location>
        <begin position="261"/>
        <end position="263"/>
    </location>
    <ligand>
        <name>ATP</name>
        <dbReference type="ChEBI" id="CHEBI:30616"/>
    </ligand>
</feature>
<dbReference type="PRINTS" id="PR00981">
    <property type="entry name" value="TRNASYNTHSER"/>
</dbReference>
<feature type="domain" description="Aminoacyl-transfer RNA synthetases class-II family profile" evidence="10">
    <location>
        <begin position="196"/>
        <end position="407"/>
    </location>
</feature>
<keyword evidence="4 9" id="KW-0067">ATP-binding</keyword>
<evidence type="ECO:0000313" key="12">
    <source>
        <dbReference type="Proteomes" id="UP000183815"/>
    </source>
</evidence>
<dbReference type="NCBIfam" id="TIGR00414">
    <property type="entry name" value="serS"/>
    <property type="match status" value="1"/>
</dbReference>
<dbReference type="GO" id="GO:0004828">
    <property type="term" value="F:serine-tRNA ligase activity"/>
    <property type="evidence" value="ECO:0007669"/>
    <property type="project" value="UniProtKB-UniRule"/>
</dbReference>
<feature type="binding site" evidence="8">
    <location>
        <position position="380"/>
    </location>
    <ligand>
        <name>L-serine</name>
        <dbReference type="ChEBI" id="CHEBI:33384"/>
    </ligand>
</feature>
<feature type="binding site" evidence="8">
    <location>
        <position position="230"/>
    </location>
    <ligand>
        <name>L-serine</name>
        <dbReference type="ChEBI" id="CHEBI:33384"/>
    </ligand>
</feature>
<reference evidence="11 12" key="1">
    <citation type="submission" date="2016-08" db="EMBL/GenBank/DDBJ databases">
        <title>New Insights into Marine Group III Euryarchaeota, from dark to light.</title>
        <authorList>
            <person name="Haro-Moreno J.M."/>
            <person name="Rodriguez-Valera F."/>
            <person name="Lopez-Garcia P."/>
            <person name="Moreira D."/>
            <person name="Martin-Cuadrado A.B."/>
        </authorList>
    </citation>
    <scope>NUCLEOTIDE SEQUENCE [LARGE SCALE GENOMIC DNA]</scope>
    <source>
        <strain evidence="11">CG-Bathy1</strain>
    </source>
</reference>
<dbReference type="InterPro" id="IPR010978">
    <property type="entry name" value="tRNA-bd_arm"/>
</dbReference>
<proteinExistence type="predicted"/>
<dbReference type="GO" id="GO:0005737">
    <property type="term" value="C:cytoplasm"/>
    <property type="evidence" value="ECO:0007669"/>
    <property type="project" value="UniProtKB-UniRule"/>
</dbReference>
<evidence type="ECO:0000256" key="9">
    <source>
        <dbReference type="PIRSR" id="PIRSR001529-2"/>
    </source>
</evidence>
<evidence type="ECO:0000256" key="8">
    <source>
        <dbReference type="PIRSR" id="PIRSR001529-1"/>
    </source>
</evidence>
<dbReference type="GO" id="GO:0005524">
    <property type="term" value="F:ATP binding"/>
    <property type="evidence" value="ECO:0007669"/>
    <property type="project" value="UniProtKB-KW"/>
</dbReference>
<feature type="binding site" evidence="8">
    <location>
        <position position="261"/>
    </location>
    <ligand>
        <name>L-serine</name>
        <dbReference type="ChEBI" id="CHEBI:33384"/>
    </ligand>
</feature>
<gene>
    <name evidence="11" type="ORF">BEU04_04635</name>
</gene>
<evidence type="ECO:0000256" key="5">
    <source>
        <dbReference type="ARBA" id="ARBA00022917"/>
    </source>
</evidence>
<dbReference type="EMBL" id="MIYU01000008">
    <property type="protein sequence ID" value="OIR17994.1"/>
    <property type="molecule type" value="Genomic_DNA"/>
</dbReference>
<dbReference type="Proteomes" id="UP000183815">
    <property type="component" value="Unassembled WGS sequence"/>
</dbReference>
<evidence type="ECO:0000256" key="7">
    <source>
        <dbReference type="NCBIfam" id="TIGR00414"/>
    </source>
</evidence>
<sequence length="423" mass="48665">MLKMSFFRESHEIIRKDLEERGMKTDMLDSVIECDKQWRELIEEGNRIRAERNEYSKLIGEAKKRGEDIEPHLKKMEGVKKRLPEIELKTTEAAKKRDEYRMRVPNILENEVPSGDDETGNMEVKKYGTKPNFDFDARNHNELLDITGSADLDRAAKISGRRFYFLTGAMARMELALINYAIEHLTNNEFELTIPPYVMNKEAYEGVVDLGDFEEVMYKIDEHDLYLIATSEHPLTARFKDEIIEPKKLPLKYCGLSTNFRREVGAHGLSDRGIWRVHQFAKVEQVIICKPEDSKKMHEVILQNAVKLFEGLEIPFRVVDICKGDIGTVAARKFDLEAWMPSVGKWKEIVSASNCTSYQSVRLNMRYRTSEGTEFPHTLNATAIATTRALAAIIENNQQSDGSIVVPKVLQKWMGNQKVIEVE</sequence>
<dbReference type="PIRSF" id="PIRSF001529">
    <property type="entry name" value="Ser-tRNA-synth_IIa"/>
    <property type="match status" value="1"/>
</dbReference>